<sequence>MKEDYDYDFPESGDGSILGCVLTLVWCVWFFICMLITTKTDDRGAGIVLGVFLAFLPLFIFIIILETSMASFTADDHAVTFRYLLKKTVIPYESIKSIEVKAEYREQSIRGEVNRYYAEVISFHCDGEKEYVFGGKLKTYFELILKDPSYLQKQIEDSKFSQLKRYIEGQMK</sequence>
<reference evidence="2 3" key="1">
    <citation type="submission" date="2013-06" db="EMBL/GenBank/DDBJ databases">
        <title>Rumen cellulosomics: divergent fiber-degrading strategies revealed by comparative genome-wide analysis of six Ruminococcal strains.</title>
        <authorList>
            <person name="Dassa B."/>
            <person name="Borovok I."/>
            <person name="Lamed R."/>
            <person name="Flint H."/>
            <person name="Yeoman C.J."/>
            <person name="White B."/>
            <person name="Bayer E.A."/>
        </authorList>
    </citation>
    <scope>NUCLEOTIDE SEQUENCE [LARGE SCALE GENOMIC DNA]</scope>
    <source>
        <strain evidence="2 3">SY3</strain>
    </source>
</reference>
<organism evidence="2 3">
    <name type="scientific">Ruminococcus albus SY3</name>
    <dbReference type="NCBI Taxonomy" id="1341156"/>
    <lineage>
        <taxon>Bacteria</taxon>
        <taxon>Bacillati</taxon>
        <taxon>Bacillota</taxon>
        <taxon>Clostridia</taxon>
        <taxon>Eubacteriales</taxon>
        <taxon>Oscillospiraceae</taxon>
        <taxon>Ruminococcus</taxon>
    </lineage>
</organism>
<evidence type="ECO:0000313" key="3">
    <source>
        <dbReference type="Proteomes" id="UP000021369"/>
    </source>
</evidence>
<protein>
    <submittedName>
        <fullName evidence="2">Uncharacterized protein</fullName>
    </submittedName>
</protein>
<proteinExistence type="predicted"/>
<keyword evidence="3" id="KW-1185">Reference proteome</keyword>
<dbReference type="AlphaFoldDB" id="A0A011WPV3"/>
<keyword evidence="1" id="KW-0472">Membrane</keyword>
<dbReference type="Proteomes" id="UP000021369">
    <property type="component" value="Unassembled WGS sequence"/>
</dbReference>
<evidence type="ECO:0000256" key="1">
    <source>
        <dbReference type="SAM" id="Phobius"/>
    </source>
</evidence>
<gene>
    <name evidence="2" type="ORF">RASY3_11975</name>
</gene>
<keyword evidence="1" id="KW-0812">Transmembrane</keyword>
<keyword evidence="1" id="KW-1133">Transmembrane helix</keyword>
<comment type="caution">
    <text evidence="2">The sequence shown here is derived from an EMBL/GenBank/DDBJ whole genome shotgun (WGS) entry which is preliminary data.</text>
</comment>
<feature type="transmembrane region" description="Helical" evidence="1">
    <location>
        <begin position="16"/>
        <end position="37"/>
    </location>
</feature>
<accession>A0A011WPV3</accession>
<dbReference type="PATRIC" id="fig|1341156.4.peg.2333"/>
<dbReference type="EMBL" id="JEOB01000003">
    <property type="protein sequence ID" value="EXM39010.1"/>
    <property type="molecule type" value="Genomic_DNA"/>
</dbReference>
<dbReference type="RefSeq" id="WP_037288433.1">
    <property type="nucleotide sequence ID" value="NZ_JEOB01000003.1"/>
</dbReference>
<dbReference type="OrthoDB" id="1829874at2"/>
<evidence type="ECO:0000313" key="2">
    <source>
        <dbReference type="EMBL" id="EXM39010.1"/>
    </source>
</evidence>
<feature type="transmembrane region" description="Helical" evidence="1">
    <location>
        <begin position="44"/>
        <end position="65"/>
    </location>
</feature>
<name>A0A011WPV3_RUMAL</name>